<evidence type="ECO:0000313" key="5">
    <source>
        <dbReference type="Proteomes" id="UP001151518"/>
    </source>
</evidence>
<dbReference type="Gene3D" id="2.130.10.10">
    <property type="entry name" value="YVTN repeat-like/Quinoprotein amine dehydrogenase"/>
    <property type="match status" value="2"/>
</dbReference>
<dbReference type="PANTHER" id="PTHR44019">
    <property type="entry name" value="WD REPEAT-CONTAINING PROTEIN 55"/>
    <property type="match status" value="1"/>
</dbReference>
<sequence length="336" mass="36444">MASALYAPSANIEQAHEDDIWHARWIPGKNVLATAGSDEVVKLWDAQTGNCSGMLKDGDHAITSLEINAQGTQALTSSMDGKIRVWDIENSSKETKSSKPALIIDANCSTNAWKACFVANTLANSDGYEQEEAGIDEKRKELIASSTDHGTIKLWALETGKEVSELNTSRPNFLYSLAISPDATKIACGSVGGHVYVFDTAKGSLFCTFSSHSDNVRSIAFSADSSLLVTGSDDKQIQVHDVRYGSPIATFLGHYSWVLSAQMHPNGKYIASGSVDTKVKIWDVAQRACVETHGQHSQAVWNVAWQQSSEKEAINRPMLASVGEDCSIHFYDPLLA</sequence>
<dbReference type="PROSITE" id="PS50294">
    <property type="entry name" value="WD_REPEATS_REGION"/>
    <property type="match status" value="4"/>
</dbReference>
<keyword evidence="1 3" id="KW-0853">WD repeat</keyword>
<gene>
    <name evidence="4" type="ORF">GGI25_002484</name>
</gene>
<dbReference type="EMBL" id="JANBTW010000022">
    <property type="protein sequence ID" value="KAJ2678312.1"/>
    <property type="molecule type" value="Genomic_DNA"/>
</dbReference>
<dbReference type="Proteomes" id="UP001151518">
    <property type="component" value="Unassembled WGS sequence"/>
</dbReference>
<comment type="caution">
    <text evidence="4">The sequence shown here is derived from an EMBL/GenBank/DDBJ whole genome shotgun (WGS) entry which is preliminary data.</text>
</comment>
<reference evidence="4" key="1">
    <citation type="submission" date="2022-07" db="EMBL/GenBank/DDBJ databases">
        <title>Phylogenomic reconstructions and comparative analyses of Kickxellomycotina fungi.</title>
        <authorList>
            <person name="Reynolds N.K."/>
            <person name="Stajich J.E."/>
            <person name="Barry K."/>
            <person name="Grigoriev I.V."/>
            <person name="Crous P."/>
            <person name="Smith M.E."/>
        </authorList>
    </citation>
    <scope>NUCLEOTIDE SEQUENCE</scope>
    <source>
        <strain evidence="4">NRRL 3115</strain>
    </source>
</reference>
<dbReference type="PRINTS" id="PR00320">
    <property type="entry name" value="GPROTEINBRPT"/>
</dbReference>
<dbReference type="CDD" id="cd00200">
    <property type="entry name" value="WD40"/>
    <property type="match status" value="1"/>
</dbReference>
<dbReference type="PROSITE" id="PS00678">
    <property type="entry name" value="WD_REPEATS_1"/>
    <property type="match status" value="3"/>
</dbReference>
<evidence type="ECO:0000256" key="3">
    <source>
        <dbReference type="PROSITE-ProRule" id="PRU00221"/>
    </source>
</evidence>
<dbReference type="PROSITE" id="PS50082">
    <property type="entry name" value="WD_REPEATS_2"/>
    <property type="match status" value="4"/>
</dbReference>
<dbReference type="InterPro" id="IPR001680">
    <property type="entry name" value="WD40_rpt"/>
</dbReference>
<dbReference type="InterPro" id="IPR020472">
    <property type="entry name" value="WD40_PAC1"/>
</dbReference>
<feature type="repeat" description="WD" evidence="3">
    <location>
        <begin position="251"/>
        <end position="292"/>
    </location>
</feature>
<dbReference type="InterPro" id="IPR015943">
    <property type="entry name" value="WD40/YVTN_repeat-like_dom_sf"/>
</dbReference>
<evidence type="ECO:0000256" key="1">
    <source>
        <dbReference type="ARBA" id="ARBA00022574"/>
    </source>
</evidence>
<dbReference type="PANTHER" id="PTHR44019:SF8">
    <property type="entry name" value="POC1 CENTRIOLAR PROTEIN HOMOLOG"/>
    <property type="match status" value="1"/>
</dbReference>
<keyword evidence="2" id="KW-0677">Repeat</keyword>
<name>A0A9W8G3Y6_9FUNG</name>
<dbReference type="InterPro" id="IPR036322">
    <property type="entry name" value="WD40_repeat_dom_sf"/>
</dbReference>
<evidence type="ECO:0000313" key="4">
    <source>
        <dbReference type="EMBL" id="KAJ2678312.1"/>
    </source>
</evidence>
<proteinExistence type="predicted"/>
<evidence type="ECO:0000256" key="2">
    <source>
        <dbReference type="ARBA" id="ARBA00022737"/>
    </source>
</evidence>
<dbReference type="OrthoDB" id="538223at2759"/>
<dbReference type="SMART" id="SM00320">
    <property type="entry name" value="WD40"/>
    <property type="match status" value="7"/>
</dbReference>
<feature type="repeat" description="WD" evidence="3">
    <location>
        <begin position="13"/>
        <end position="54"/>
    </location>
</feature>
<feature type="repeat" description="WD" evidence="3">
    <location>
        <begin position="55"/>
        <end position="96"/>
    </location>
</feature>
<organism evidence="4 5">
    <name type="scientific">Coemansia spiralis</name>
    <dbReference type="NCBI Taxonomy" id="417178"/>
    <lineage>
        <taxon>Eukaryota</taxon>
        <taxon>Fungi</taxon>
        <taxon>Fungi incertae sedis</taxon>
        <taxon>Zoopagomycota</taxon>
        <taxon>Kickxellomycotina</taxon>
        <taxon>Kickxellomycetes</taxon>
        <taxon>Kickxellales</taxon>
        <taxon>Kickxellaceae</taxon>
        <taxon>Coemansia</taxon>
    </lineage>
</organism>
<feature type="repeat" description="WD" evidence="3">
    <location>
        <begin position="209"/>
        <end position="250"/>
    </location>
</feature>
<dbReference type="SUPFAM" id="SSF50978">
    <property type="entry name" value="WD40 repeat-like"/>
    <property type="match status" value="1"/>
</dbReference>
<dbReference type="AlphaFoldDB" id="A0A9W8G3Y6"/>
<dbReference type="InterPro" id="IPR019775">
    <property type="entry name" value="WD40_repeat_CS"/>
</dbReference>
<dbReference type="Pfam" id="PF00400">
    <property type="entry name" value="WD40"/>
    <property type="match status" value="6"/>
</dbReference>
<dbReference type="InterPro" id="IPR050505">
    <property type="entry name" value="WDR55/POC1"/>
</dbReference>
<protein>
    <submittedName>
        <fullName evidence="4">Uncharacterized protein</fullName>
    </submittedName>
</protein>
<accession>A0A9W8G3Y6</accession>